<comment type="caution">
    <text evidence="4">The sequence shown here is derived from an EMBL/GenBank/DDBJ whole genome shotgun (WGS) entry which is preliminary data.</text>
</comment>
<reference evidence="4 5" key="1">
    <citation type="submission" date="2024-05" db="EMBL/GenBank/DDBJ databases">
        <authorList>
            <person name="Haq I."/>
            <person name="Ullah Z."/>
            <person name="Ahmad R."/>
            <person name="Li M."/>
            <person name="Tong Y."/>
        </authorList>
    </citation>
    <scope>NUCLEOTIDE SEQUENCE [LARGE SCALE GENOMIC DNA]</scope>
    <source>
        <strain evidence="4 5">16A2E</strain>
    </source>
</reference>
<dbReference type="Pfam" id="PF02861">
    <property type="entry name" value="Clp_N"/>
    <property type="match status" value="1"/>
</dbReference>
<dbReference type="SUPFAM" id="SSF81923">
    <property type="entry name" value="Double Clp-N motif"/>
    <property type="match status" value="1"/>
</dbReference>
<dbReference type="PROSITE" id="PS51186">
    <property type="entry name" value="GNAT"/>
    <property type="match status" value="1"/>
</dbReference>
<dbReference type="Gene3D" id="1.10.1780.10">
    <property type="entry name" value="Clp, N-terminal domain"/>
    <property type="match status" value="1"/>
</dbReference>
<dbReference type="RefSeq" id="WP_345823567.1">
    <property type="nucleotide sequence ID" value="NZ_JBDIML010000001.1"/>
</dbReference>
<evidence type="ECO:0000259" key="3">
    <source>
        <dbReference type="PROSITE" id="PS51903"/>
    </source>
</evidence>
<evidence type="ECO:0000313" key="4">
    <source>
        <dbReference type="EMBL" id="MEN2766109.1"/>
    </source>
</evidence>
<feature type="domain" description="Clp R" evidence="3">
    <location>
        <begin position="1"/>
        <end position="72"/>
    </location>
</feature>
<evidence type="ECO:0000256" key="1">
    <source>
        <dbReference type="PROSITE-ProRule" id="PRU01251"/>
    </source>
</evidence>
<dbReference type="EMBL" id="JBDIML010000001">
    <property type="protein sequence ID" value="MEN2766109.1"/>
    <property type="molecule type" value="Genomic_DNA"/>
</dbReference>
<dbReference type="InterPro" id="IPR036628">
    <property type="entry name" value="Clp_N_dom_sf"/>
</dbReference>
<sequence length="288" mass="32412">MVFANVQMTSRMKRIIMNAEKETLQLKNQVLTPEHLLLACLNEKSGALRDLYLNCSLNVADVRMILMKMGASLNQELSGSEFFTIDITKGVVHVMEAAIDIMKRYNQIYLNEGHLLKALLATGVVDYILSEEDKELILTLGTTARDMITKLGNYTFPKVETQFILKDMLQDKLPLVAFVEKNFSSEWSQTINGSFSIEEPNVYISFNDQNDITGFAAYDVYKNKKGYFGPMGVASENRLKGIGYSLLHHCLNDMKAIGYEYAIIGGAGPIEFYEKACHAIVIPIEKSY</sequence>
<evidence type="ECO:0000259" key="2">
    <source>
        <dbReference type="PROSITE" id="PS51186"/>
    </source>
</evidence>
<keyword evidence="4" id="KW-0012">Acyltransferase</keyword>
<evidence type="ECO:0000313" key="5">
    <source>
        <dbReference type="Proteomes" id="UP001444625"/>
    </source>
</evidence>
<protein>
    <submittedName>
        <fullName evidence="4">GNAT family N-acetyltransferase</fullName>
        <ecNumber evidence="4">2.3.1.-</ecNumber>
    </submittedName>
</protein>
<accession>A0ABU9XCY2</accession>
<dbReference type="InterPro" id="IPR016181">
    <property type="entry name" value="Acyl_CoA_acyltransferase"/>
</dbReference>
<proteinExistence type="predicted"/>
<dbReference type="InterPro" id="IPR004176">
    <property type="entry name" value="Clp_R_N"/>
</dbReference>
<dbReference type="SUPFAM" id="SSF55729">
    <property type="entry name" value="Acyl-CoA N-acyltransferases (Nat)"/>
    <property type="match status" value="1"/>
</dbReference>
<dbReference type="GO" id="GO:0016746">
    <property type="term" value="F:acyltransferase activity"/>
    <property type="evidence" value="ECO:0007669"/>
    <property type="project" value="UniProtKB-KW"/>
</dbReference>
<gene>
    <name evidence="4" type="ORF">ABC228_02840</name>
</gene>
<feature type="domain" description="N-acetyltransferase" evidence="2">
    <location>
        <begin position="163"/>
        <end position="288"/>
    </location>
</feature>
<keyword evidence="1" id="KW-0677">Repeat</keyword>
<dbReference type="Proteomes" id="UP001444625">
    <property type="component" value="Unassembled WGS sequence"/>
</dbReference>
<dbReference type="EC" id="2.3.1.-" evidence="4"/>
<name>A0ABU9XCY2_9BACI</name>
<organism evidence="4 5">
    <name type="scientific">Ornithinibacillus xuwenensis</name>
    <dbReference type="NCBI Taxonomy" id="3144668"/>
    <lineage>
        <taxon>Bacteria</taxon>
        <taxon>Bacillati</taxon>
        <taxon>Bacillota</taxon>
        <taxon>Bacilli</taxon>
        <taxon>Bacillales</taxon>
        <taxon>Bacillaceae</taxon>
        <taxon>Ornithinibacillus</taxon>
    </lineage>
</organism>
<dbReference type="InterPro" id="IPR000182">
    <property type="entry name" value="GNAT_dom"/>
</dbReference>
<keyword evidence="4" id="KW-0808">Transferase</keyword>
<keyword evidence="5" id="KW-1185">Reference proteome</keyword>
<dbReference type="Pfam" id="PF00583">
    <property type="entry name" value="Acetyltransf_1"/>
    <property type="match status" value="1"/>
</dbReference>
<dbReference type="PROSITE" id="PS51903">
    <property type="entry name" value="CLP_R"/>
    <property type="match status" value="1"/>
</dbReference>
<dbReference type="Gene3D" id="3.40.630.30">
    <property type="match status" value="1"/>
</dbReference>